<dbReference type="RefSeq" id="XP_025397803.1">
    <property type="nucleotide sequence ID" value="XM_025548671.1"/>
</dbReference>
<dbReference type="VEuPathDB" id="FungiDB:BO70DRAFT_71103"/>
<gene>
    <name evidence="2" type="ORF">BO70DRAFT_71103</name>
</gene>
<name>A0A317VVQ0_9EURO</name>
<dbReference type="GeneID" id="37070908"/>
<proteinExistence type="predicted"/>
<sequence>MFLGGSYLLPLALLTSTGDYSILLFPAVLVNGWSVRVSDLQAGIILALSFCIWLLSLLFTRWHIFLDASVYHIQIRWIQTSGGRHQRSHSMVSTSYDQSNIISRHQRFVVFMLDKTNPESRPLLGFQLTYIISQVTCALRGMHRSSLPKPTT</sequence>
<dbReference type="AlphaFoldDB" id="A0A317VVQ0"/>
<protein>
    <submittedName>
        <fullName evidence="2">Uncharacterized protein</fullName>
    </submittedName>
</protein>
<keyword evidence="1" id="KW-0812">Transmembrane</keyword>
<feature type="transmembrane region" description="Helical" evidence="1">
    <location>
        <begin position="42"/>
        <end position="59"/>
    </location>
</feature>
<keyword evidence="3" id="KW-1185">Reference proteome</keyword>
<evidence type="ECO:0000313" key="3">
    <source>
        <dbReference type="Proteomes" id="UP000247233"/>
    </source>
</evidence>
<dbReference type="EMBL" id="MSFL01000019">
    <property type="protein sequence ID" value="PWY77042.1"/>
    <property type="molecule type" value="Genomic_DNA"/>
</dbReference>
<keyword evidence="1" id="KW-0472">Membrane</keyword>
<keyword evidence="1" id="KW-1133">Transmembrane helix</keyword>
<accession>A0A317VVQ0</accession>
<evidence type="ECO:0000256" key="1">
    <source>
        <dbReference type="SAM" id="Phobius"/>
    </source>
</evidence>
<dbReference type="Proteomes" id="UP000247233">
    <property type="component" value="Unassembled WGS sequence"/>
</dbReference>
<organism evidence="2 3">
    <name type="scientific">Aspergillus heteromorphus CBS 117.55</name>
    <dbReference type="NCBI Taxonomy" id="1448321"/>
    <lineage>
        <taxon>Eukaryota</taxon>
        <taxon>Fungi</taxon>
        <taxon>Dikarya</taxon>
        <taxon>Ascomycota</taxon>
        <taxon>Pezizomycotina</taxon>
        <taxon>Eurotiomycetes</taxon>
        <taxon>Eurotiomycetidae</taxon>
        <taxon>Eurotiales</taxon>
        <taxon>Aspergillaceae</taxon>
        <taxon>Aspergillus</taxon>
        <taxon>Aspergillus subgen. Circumdati</taxon>
    </lineage>
</organism>
<comment type="caution">
    <text evidence="2">The sequence shown here is derived from an EMBL/GenBank/DDBJ whole genome shotgun (WGS) entry which is preliminary data.</text>
</comment>
<evidence type="ECO:0000313" key="2">
    <source>
        <dbReference type="EMBL" id="PWY77042.1"/>
    </source>
</evidence>
<reference evidence="2 3" key="1">
    <citation type="submission" date="2016-12" db="EMBL/GenBank/DDBJ databases">
        <title>The genomes of Aspergillus section Nigri reveals drivers in fungal speciation.</title>
        <authorList>
            <consortium name="DOE Joint Genome Institute"/>
            <person name="Vesth T.C."/>
            <person name="Nybo J."/>
            <person name="Theobald S."/>
            <person name="Brandl J."/>
            <person name="Frisvad J.C."/>
            <person name="Nielsen K.F."/>
            <person name="Lyhne E.K."/>
            <person name="Kogle M.E."/>
            <person name="Kuo A."/>
            <person name="Riley R."/>
            <person name="Clum A."/>
            <person name="Nolan M."/>
            <person name="Lipzen A."/>
            <person name="Salamov A."/>
            <person name="Henrissat B."/>
            <person name="Wiebenga A."/>
            <person name="De Vries R.P."/>
            <person name="Grigoriev I.V."/>
            <person name="Mortensen U.H."/>
            <person name="Andersen M.R."/>
            <person name="Baker S.E."/>
        </authorList>
    </citation>
    <scope>NUCLEOTIDE SEQUENCE [LARGE SCALE GENOMIC DNA]</scope>
    <source>
        <strain evidence="2 3">CBS 117.55</strain>
    </source>
</reference>